<feature type="domain" description="VTT" evidence="2">
    <location>
        <begin position="27"/>
        <end position="141"/>
    </location>
</feature>
<dbReference type="RefSeq" id="WP_060978294.1">
    <property type="nucleotide sequence ID" value="NZ_VYQA01000006.1"/>
</dbReference>
<keyword evidence="6" id="KW-1185">Reference proteome</keyword>
<accession>A0A5J5I2V7</accession>
<evidence type="ECO:0000313" key="5">
    <source>
        <dbReference type="Proteomes" id="UP000325933"/>
    </source>
</evidence>
<dbReference type="Pfam" id="PF09335">
    <property type="entry name" value="VTT_dom"/>
    <property type="match status" value="1"/>
</dbReference>
<evidence type="ECO:0000313" key="6">
    <source>
        <dbReference type="Proteomes" id="UP000326364"/>
    </source>
</evidence>
<dbReference type="AlphaFoldDB" id="A0A5J5I2V7"/>
<dbReference type="InterPro" id="IPR032816">
    <property type="entry name" value="VTT_dom"/>
</dbReference>
<name>A0A5J5I2V7_9SPHN</name>
<dbReference type="Proteomes" id="UP000325933">
    <property type="component" value="Unassembled WGS sequence"/>
</dbReference>
<protein>
    <submittedName>
        <fullName evidence="4">DedA family protein</fullName>
    </submittedName>
</protein>
<keyword evidence="1" id="KW-1133">Transmembrane helix</keyword>
<reference evidence="5 6" key="1">
    <citation type="submission" date="2019-09" db="EMBL/GenBank/DDBJ databases">
        <authorList>
            <person name="Feng G."/>
        </authorList>
    </citation>
    <scope>NUCLEOTIDE SEQUENCE [LARGE SCALE GENOMIC DNA]</scope>
    <source>
        <strain evidence="4 5">KACC 19283</strain>
        <strain evidence="3 6">KACC 19284</strain>
    </source>
</reference>
<proteinExistence type="predicted"/>
<dbReference type="PANTHER" id="PTHR42709">
    <property type="entry name" value="ALKALINE PHOSPHATASE LIKE PROTEIN"/>
    <property type="match status" value="1"/>
</dbReference>
<organism evidence="4 5">
    <name type="scientific">Sphingobium limneticum</name>
    <dbReference type="NCBI Taxonomy" id="1007511"/>
    <lineage>
        <taxon>Bacteria</taxon>
        <taxon>Pseudomonadati</taxon>
        <taxon>Pseudomonadota</taxon>
        <taxon>Alphaproteobacteria</taxon>
        <taxon>Sphingomonadales</taxon>
        <taxon>Sphingomonadaceae</taxon>
        <taxon>Sphingobium</taxon>
    </lineage>
</organism>
<evidence type="ECO:0000313" key="4">
    <source>
        <dbReference type="EMBL" id="KAA9030011.1"/>
    </source>
</evidence>
<keyword evidence="1" id="KW-0472">Membrane</keyword>
<dbReference type="PANTHER" id="PTHR42709:SF4">
    <property type="entry name" value="INNER MEMBRANE PROTEIN YQAA"/>
    <property type="match status" value="1"/>
</dbReference>
<evidence type="ECO:0000313" key="3">
    <source>
        <dbReference type="EMBL" id="KAA9017420.1"/>
    </source>
</evidence>
<dbReference type="Proteomes" id="UP000326364">
    <property type="component" value="Unassembled WGS sequence"/>
</dbReference>
<sequence length="146" mass="15991">MIAIAAPYAGLFVTAFVAATLLPAQSEILLSAMAISGRYDLLLLLLSATAGNTLGSLFNWLLGRGFERLRDRRWFPFKAATVEKAVCWYARWGKWSLLLSWAPIVGDPLTFAAGLLRTPLRVFLPLVLLAKGGRYAVLLIAVEAVR</sequence>
<gene>
    <name evidence="4" type="ORF">F4U95_09310</name>
    <name evidence="3" type="ORF">F4U96_09365</name>
</gene>
<dbReference type="EMBL" id="VYQB01000006">
    <property type="protein sequence ID" value="KAA9017420.1"/>
    <property type="molecule type" value="Genomic_DNA"/>
</dbReference>
<comment type="caution">
    <text evidence="4">The sequence shown here is derived from an EMBL/GenBank/DDBJ whole genome shotgun (WGS) entry which is preliminary data.</text>
</comment>
<feature type="transmembrane region" description="Helical" evidence="1">
    <location>
        <begin position="42"/>
        <end position="62"/>
    </location>
</feature>
<evidence type="ECO:0000259" key="2">
    <source>
        <dbReference type="Pfam" id="PF09335"/>
    </source>
</evidence>
<keyword evidence="1" id="KW-0812">Transmembrane</keyword>
<dbReference type="EMBL" id="VYQA01000006">
    <property type="protein sequence ID" value="KAA9030011.1"/>
    <property type="molecule type" value="Genomic_DNA"/>
</dbReference>
<dbReference type="InterPro" id="IPR051311">
    <property type="entry name" value="DedA_domain"/>
</dbReference>
<evidence type="ECO:0000256" key="1">
    <source>
        <dbReference type="SAM" id="Phobius"/>
    </source>
</evidence>